<sequence>LKSTREAFWMSTGQAQTTSNRSDDRDAFLHFSPNIFDCTVAQLLGLLPCSVKVVGLNPMELAYSPCACVGFHRVLPFPPTDQNHVC</sequence>
<name>A0A1A8CJZ5_NOTKA</name>
<feature type="compositionally biased region" description="Polar residues" evidence="1">
    <location>
        <begin position="11"/>
        <end position="20"/>
    </location>
</feature>
<evidence type="ECO:0000256" key="1">
    <source>
        <dbReference type="SAM" id="MobiDB-lite"/>
    </source>
</evidence>
<dbReference type="AlphaFoldDB" id="A0A1A8CJZ5"/>
<protein>
    <submittedName>
        <fullName evidence="2">Ring finger protein 223</fullName>
    </submittedName>
</protein>
<dbReference type="EMBL" id="HADZ01016103">
    <property type="protein sequence ID" value="SBP80044.1"/>
    <property type="molecule type" value="Transcribed_RNA"/>
</dbReference>
<proteinExistence type="predicted"/>
<feature type="non-terminal residue" evidence="2">
    <location>
        <position position="1"/>
    </location>
</feature>
<reference evidence="2" key="2">
    <citation type="submission" date="2016-06" db="EMBL/GenBank/DDBJ databases">
        <title>The genome of a short-lived fish provides insights into sex chromosome evolution and the genetic control of aging.</title>
        <authorList>
            <person name="Reichwald K."/>
            <person name="Felder M."/>
            <person name="Petzold A."/>
            <person name="Koch P."/>
            <person name="Groth M."/>
            <person name="Platzer M."/>
        </authorList>
    </citation>
    <scope>NUCLEOTIDE SEQUENCE</scope>
    <source>
        <tissue evidence="2">Brain</tissue>
    </source>
</reference>
<feature type="region of interest" description="Disordered" evidence="1">
    <location>
        <begin position="1"/>
        <end position="21"/>
    </location>
</feature>
<accession>A0A1A8CJZ5</accession>
<evidence type="ECO:0000313" key="2">
    <source>
        <dbReference type="EMBL" id="SBP80044.1"/>
    </source>
</evidence>
<organism evidence="2">
    <name type="scientific">Nothobranchius kadleci</name>
    <name type="common">African annual killifish</name>
    <dbReference type="NCBI Taxonomy" id="1051664"/>
    <lineage>
        <taxon>Eukaryota</taxon>
        <taxon>Metazoa</taxon>
        <taxon>Chordata</taxon>
        <taxon>Craniata</taxon>
        <taxon>Vertebrata</taxon>
        <taxon>Euteleostomi</taxon>
        <taxon>Actinopterygii</taxon>
        <taxon>Neopterygii</taxon>
        <taxon>Teleostei</taxon>
        <taxon>Neoteleostei</taxon>
        <taxon>Acanthomorphata</taxon>
        <taxon>Ovalentaria</taxon>
        <taxon>Atherinomorphae</taxon>
        <taxon>Cyprinodontiformes</taxon>
        <taxon>Nothobranchiidae</taxon>
        <taxon>Nothobranchius</taxon>
    </lineage>
</organism>
<reference evidence="2" key="1">
    <citation type="submission" date="2016-05" db="EMBL/GenBank/DDBJ databases">
        <authorList>
            <person name="Lavstsen T."/>
            <person name="Jespersen J.S."/>
        </authorList>
    </citation>
    <scope>NUCLEOTIDE SEQUENCE</scope>
    <source>
        <tissue evidence="2">Brain</tissue>
    </source>
</reference>
<gene>
    <name evidence="2" type="primary">RNF223</name>
</gene>